<protein>
    <submittedName>
        <fullName evidence="1">Uncharacterized protein</fullName>
    </submittedName>
</protein>
<evidence type="ECO:0000313" key="1">
    <source>
        <dbReference type="EMBL" id="MBE0370978.1"/>
    </source>
</evidence>
<gene>
    <name evidence="1" type="ORF">PAUR_b1126</name>
</gene>
<comment type="caution">
    <text evidence="1">The sequence shown here is derived from an EMBL/GenBank/DDBJ whole genome shotgun (WGS) entry which is preliminary data.</text>
</comment>
<name>A0ABR9EJ04_9GAMM</name>
<accession>A0ABR9EJ04</accession>
<keyword evidence="2" id="KW-1185">Reference proteome</keyword>
<evidence type="ECO:0000313" key="2">
    <source>
        <dbReference type="Proteomes" id="UP000615755"/>
    </source>
</evidence>
<sequence>MGHGVIARFSVDEGVIASGFITGRGELAFRRGVPITWQLFCFIC</sequence>
<dbReference type="EMBL" id="AQGV01000015">
    <property type="protein sequence ID" value="MBE0370978.1"/>
    <property type="molecule type" value="Genomic_DNA"/>
</dbReference>
<reference evidence="1 2" key="1">
    <citation type="submission" date="2015-03" db="EMBL/GenBank/DDBJ databases">
        <title>Genome sequence of Pseudoalteromonas aurantia.</title>
        <authorList>
            <person name="Xie B.-B."/>
            <person name="Rong J.-C."/>
            <person name="Qin Q.-L."/>
            <person name="Zhang Y.-Z."/>
        </authorList>
    </citation>
    <scope>NUCLEOTIDE SEQUENCE [LARGE SCALE GENOMIC DNA]</scope>
    <source>
        <strain evidence="1 2">208</strain>
    </source>
</reference>
<organism evidence="1 2">
    <name type="scientific">Pseudoalteromonas aurantia 208</name>
    <dbReference type="NCBI Taxonomy" id="1314867"/>
    <lineage>
        <taxon>Bacteria</taxon>
        <taxon>Pseudomonadati</taxon>
        <taxon>Pseudomonadota</taxon>
        <taxon>Gammaproteobacteria</taxon>
        <taxon>Alteromonadales</taxon>
        <taxon>Pseudoalteromonadaceae</taxon>
        <taxon>Pseudoalteromonas</taxon>
    </lineage>
</organism>
<proteinExistence type="predicted"/>
<dbReference type="Proteomes" id="UP000615755">
    <property type="component" value="Unassembled WGS sequence"/>
</dbReference>